<evidence type="ECO:0000256" key="1">
    <source>
        <dbReference type="SAM" id="MobiDB-lite"/>
    </source>
</evidence>
<dbReference type="Proteomes" id="UP000016933">
    <property type="component" value="Unassembled WGS sequence"/>
</dbReference>
<accession>M2XKV5</accession>
<keyword evidence="3" id="KW-1185">Reference proteome</keyword>
<protein>
    <submittedName>
        <fullName evidence="2">Uncharacterized protein</fullName>
    </submittedName>
</protein>
<reference evidence="2 3" key="2">
    <citation type="journal article" date="2012" name="PLoS Pathog.">
        <title>Diverse lifestyles and strategies of plant pathogenesis encoded in the genomes of eighteen Dothideomycetes fungi.</title>
        <authorList>
            <person name="Ohm R.A."/>
            <person name="Feau N."/>
            <person name="Henrissat B."/>
            <person name="Schoch C.L."/>
            <person name="Horwitz B.A."/>
            <person name="Barry K.W."/>
            <person name="Condon B.J."/>
            <person name="Copeland A.C."/>
            <person name="Dhillon B."/>
            <person name="Glaser F."/>
            <person name="Hesse C.N."/>
            <person name="Kosti I."/>
            <person name="LaButti K."/>
            <person name="Lindquist E.A."/>
            <person name="Lucas S."/>
            <person name="Salamov A.A."/>
            <person name="Bradshaw R.E."/>
            <person name="Ciuffetti L."/>
            <person name="Hamelin R.C."/>
            <person name="Kema G.H.J."/>
            <person name="Lawrence C."/>
            <person name="Scott J.A."/>
            <person name="Spatafora J.W."/>
            <person name="Turgeon B.G."/>
            <person name="de Wit P.J.G.M."/>
            <person name="Zhong S."/>
            <person name="Goodwin S.B."/>
            <person name="Grigoriev I.V."/>
        </authorList>
    </citation>
    <scope>NUCLEOTIDE SEQUENCE [LARGE SCALE GENOMIC DNA]</scope>
    <source>
        <strain evidence="3">NZE10 / CBS 128990</strain>
    </source>
</reference>
<dbReference type="EMBL" id="KB446540">
    <property type="protein sequence ID" value="EME43137.1"/>
    <property type="molecule type" value="Genomic_DNA"/>
</dbReference>
<feature type="compositionally biased region" description="Basic and acidic residues" evidence="1">
    <location>
        <begin position="224"/>
        <end position="239"/>
    </location>
</feature>
<dbReference type="AlphaFoldDB" id="M2XKV5"/>
<dbReference type="HOGENOM" id="CLU_1094258_0_0_1"/>
<name>M2XKV5_DOTSN</name>
<evidence type="ECO:0000313" key="2">
    <source>
        <dbReference type="EMBL" id="EME43137.1"/>
    </source>
</evidence>
<reference evidence="3" key="1">
    <citation type="journal article" date="2012" name="PLoS Genet.">
        <title>The genomes of the fungal plant pathogens Cladosporium fulvum and Dothistroma septosporum reveal adaptation to different hosts and lifestyles but also signatures of common ancestry.</title>
        <authorList>
            <person name="de Wit P.J.G.M."/>
            <person name="van der Burgt A."/>
            <person name="Oekmen B."/>
            <person name="Stergiopoulos I."/>
            <person name="Abd-Elsalam K.A."/>
            <person name="Aerts A.L."/>
            <person name="Bahkali A.H."/>
            <person name="Beenen H.G."/>
            <person name="Chettri P."/>
            <person name="Cox M.P."/>
            <person name="Datema E."/>
            <person name="de Vries R.P."/>
            <person name="Dhillon B."/>
            <person name="Ganley A.R."/>
            <person name="Griffiths S.A."/>
            <person name="Guo Y."/>
            <person name="Hamelin R.C."/>
            <person name="Henrissat B."/>
            <person name="Kabir M.S."/>
            <person name="Jashni M.K."/>
            <person name="Kema G."/>
            <person name="Klaubauf S."/>
            <person name="Lapidus A."/>
            <person name="Levasseur A."/>
            <person name="Lindquist E."/>
            <person name="Mehrabi R."/>
            <person name="Ohm R.A."/>
            <person name="Owen T.J."/>
            <person name="Salamov A."/>
            <person name="Schwelm A."/>
            <person name="Schijlen E."/>
            <person name="Sun H."/>
            <person name="van den Burg H.A."/>
            <person name="van Ham R.C.H.J."/>
            <person name="Zhang S."/>
            <person name="Goodwin S.B."/>
            <person name="Grigoriev I.V."/>
            <person name="Collemare J."/>
            <person name="Bradshaw R.E."/>
        </authorList>
    </citation>
    <scope>NUCLEOTIDE SEQUENCE [LARGE SCALE GENOMIC DNA]</scope>
    <source>
        <strain evidence="3">NZE10 / CBS 128990</strain>
    </source>
</reference>
<organism evidence="2 3">
    <name type="scientific">Dothistroma septosporum (strain NZE10 / CBS 128990)</name>
    <name type="common">Red band needle blight fungus</name>
    <name type="synonym">Mycosphaerella pini</name>
    <dbReference type="NCBI Taxonomy" id="675120"/>
    <lineage>
        <taxon>Eukaryota</taxon>
        <taxon>Fungi</taxon>
        <taxon>Dikarya</taxon>
        <taxon>Ascomycota</taxon>
        <taxon>Pezizomycotina</taxon>
        <taxon>Dothideomycetes</taxon>
        <taxon>Dothideomycetidae</taxon>
        <taxon>Mycosphaerellales</taxon>
        <taxon>Mycosphaerellaceae</taxon>
        <taxon>Dothistroma</taxon>
    </lineage>
</organism>
<evidence type="ECO:0000313" key="3">
    <source>
        <dbReference type="Proteomes" id="UP000016933"/>
    </source>
</evidence>
<proteinExistence type="predicted"/>
<sequence length="254" mass="28000">MWSPHEGDPLEISMGRLGDVGPDTPFTSGFNSPCPESFPEDFDADKETSGPQAWIVNKLWPDFPTSMHPFVFEQKCRLAAENKYDTPAEDLEQVSMSKESLLLHRLRKAADDAGLSVDVEGHLENAVPGDALGNDLVPNDDLVPGDDLGGNESGVDTPEHLQQMFHDHLQEEMGSADKAVSVALAQAQVDLTTGELVLDCLRWIQRSIDKVDKSSPVTASYTFKDPRKADQAWSRDRGALVESEDQEGLEPVRW</sequence>
<feature type="region of interest" description="Disordered" evidence="1">
    <location>
        <begin position="220"/>
        <end position="254"/>
    </location>
</feature>
<gene>
    <name evidence="2" type="ORF">DOTSEDRAFT_35458</name>
</gene>
<feature type="region of interest" description="Disordered" evidence="1">
    <location>
        <begin position="1"/>
        <end position="47"/>
    </location>
</feature>